<dbReference type="AlphaFoldDB" id="A0A6J7TYG0"/>
<gene>
    <name evidence="1" type="ORF">UFOPK4307_00703</name>
</gene>
<evidence type="ECO:0000313" key="1">
    <source>
        <dbReference type="EMBL" id="CAB5058140.1"/>
    </source>
</evidence>
<sequence>MTLSAFLAILLKVLSSPALLAGLIAFLQKTLHP</sequence>
<reference evidence="1" key="1">
    <citation type="submission" date="2020-05" db="EMBL/GenBank/DDBJ databases">
        <authorList>
            <person name="Chiriac C."/>
            <person name="Salcher M."/>
            <person name="Ghai R."/>
            <person name="Kavagutti S V."/>
        </authorList>
    </citation>
    <scope>NUCLEOTIDE SEQUENCE</scope>
</reference>
<organism evidence="1">
    <name type="scientific">freshwater metagenome</name>
    <dbReference type="NCBI Taxonomy" id="449393"/>
    <lineage>
        <taxon>unclassified sequences</taxon>
        <taxon>metagenomes</taxon>
        <taxon>ecological metagenomes</taxon>
    </lineage>
</organism>
<name>A0A6J7TYG0_9ZZZZ</name>
<accession>A0A6J7TYG0</accession>
<dbReference type="EMBL" id="CAFBQO010000098">
    <property type="protein sequence ID" value="CAB5058140.1"/>
    <property type="molecule type" value="Genomic_DNA"/>
</dbReference>
<proteinExistence type="predicted"/>
<protein>
    <submittedName>
        <fullName evidence="1">Unannotated protein</fullName>
    </submittedName>
</protein>